<feature type="transmembrane region" description="Helical" evidence="1">
    <location>
        <begin position="78"/>
        <end position="99"/>
    </location>
</feature>
<evidence type="ECO:0000256" key="1">
    <source>
        <dbReference type="SAM" id="Phobius"/>
    </source>
</evidence>
<dbReference type="InterPro" id="IPR045407">
    <property type="entry name" value="DUF6512"/>
</dbReference>
<feature type="transmembrane region" description="Helical" evidence="1">
    <location>
        <begin position="105"/>
        <end position="125"/>
    </location>
</feature>
<feature type="transmembrane region" description="Helical" evidence="1">
    <location>
        <begin position="51"/>
        <end position="69"/>
    </location>
</feature>
<organism evidence="2">
    <name type="scientific">Mesotoga infera</name>
    <dbReference type="NCBI Taxonomy" id="1236046"/>
    <lineage>
        <taxon>Bacteria</taxon>
        <taxon>Thermotogati</taxon>
        <taxon>Thermotogota</taxon>
        <taxon>Thermotogae</taxon>
        <taxon>Kosmotogales</taxon>
        <taxon>Kosmotogaceae</taxon>
        <taxon>Mesotoga</taxon>
    </lineage>
</organism>
<gene>
    <name evidence="2" type="ORF">ENN47_05890</name>
</gene>
<reference evidence="2" key="1">
    <citation type="journal article" date="2020" name="mSystems">
        <title>Genome- and Community-Level Interaction Insights into Carbon Utilization and Element Cycling Functions of Hydrothermarchaeota in Hydrothermal Sediment.</title>
        <authorList>
            <person name="Zhou Z."/>
            <person name="Liu Y."/>
            <person name="Xu W."/>
            <person name="Pan J."/>
            <person name="Luo Z.H."/>
            <person name="Li M."/>
        </authorList>
    </citation>
    <scope>NUCLEOTIDE SEQUENCE [LARGE SCALE GENOMIC DNA]</scope>
    <source>
        <strain evidence="2">SpSt-1179</strain>
    </source>
</reference>
<evidence type="ECO:0000313" key="2">
    <source>
        <dbReference type="EMBL" id="HDP77704.1"/>
    </source>
</evidence>
<keyword evidence="1" id="KW-1133">Transmembrane helix</keyword>
<proteinExistence type="predicted"/>
<dbReference type="Proteomes" id="UP000886198">
    <property type="component" value="Unassembled WGS sequence"/>
</dbReference>
<keyword evidence="1" id="KW-0812">Transmembrane</keyword>
<dbReference type="Pfam" id="PF20122">
    <property type="entry name" value="DUF6512"/>
    <property type="match status" value="1"/>
</dbReference>
<feature type="transmembrane region" description="Helical" evidence="1">
    <location>
        <begin position="137"/>
        <end position="159"/>
    </location>
</feature>
<name>A0A7C1GZR5_9BACT</name>
<sequence>MSKMRFFQREVFGFFFIFFLGALLHMVYEWSNGNIIVGALTPVNESIWEHLKMIFLPGVFLLVLEALLFKEIRIPSLILGKTLGIYIMCGTILGGFYFYTLFIHHVLIIDILLMAAAVALGQLVSYHVSSRVEISRIMILLPLVMLVVLGVVFVIFTFIPPHWEPFKDSLTGVYGVQ</sequence>
<comment type="caution">
    <text evidence="2">The sequence shown here is derived from an EMBL/GenBank/DDBJ whole genome shotgun (WGS) entry which is preliminary data.</text>
</comment>
<feature type="transmembrane region" description="Helical" evidence="1">
    <location>
        <begin position="12"/>
        <end position="31"/>
    </location>
</feature>
<accession>A0A7C1GZR5</accession>
<keyword evidence="1" id="KW-0472">Membrane</keyword>
<dbReference type="AlphaFoldDB" id="A0A7C1GZR5"/>
<protein>
    <submittedName>
        <fullName evidence="2">Uncharacterized protein</fullName>
    </submittedName>
</protein>
<dbReference type="EMBL" id="DSBT01000168">
    <property type="protein sequence ID" value="HDP77704.1"/>
    <property type="molecule type" value="Genomic_DNA"/>
</dbReference>